<organism evidence="1 2">
    <name type="scientific">Arthrobotrys musiformis</name>
    <dbReference type="NCBI Taxonomy" id="47236"/>
    <lineage>
        <taxon>Eukaryota</taxon>
        <taxon>Fungi</taxon>
        <taxon>Dikarya</taxon>
        <taxon>Ascomycota</taxon>
        <taxon>Pezizomycotina</taxon>
        <taxon>Orbiliomycetes</taxon>
        <taxon>Orbiliales</taxon>
        <taxon>Orbiliaceae</taxon>
        <taxon>Arthrobotrys</taxon>
    </lineage>
</organism>
<sequence length="202" mass="23275">MEKPSPPPKKAGSLLNSWWDVLDRNSLQRIGVFRIPSKRFKQGEQYTCLDLSFYPSAWHDNFIVHCTKLLKQQGFIQFLIFDICAGLQGINEDSLPTPMDFRKRLEGCLQRRGLRLETNTASNVIKAFIRQKCLKITLLYRSVDLEDDTVAQMLAEYLPVFEVERVLDQLCRLPCLIGHAQKVSKMDMAAQLRRVRAVFNVG</sequence>
<dbReference type="Proteomes" id="UP001370758">
    <property type="component" value="Unassembled WGS sequence"/>
</dbReference>
<keyword evidence="2" id="KW-1185">Reference proteome</keyword>
<reference evidence="1 2" key="1">
    <citation type="submission" date="2023-08" db="EMBL/GenBank/DDBJ databases">
        <authorList>
            <person name="Palmer J.M."/>
        </authorList>
    </citation>
    <scope>NUCLEOTIDE SEQUENCE [LARGE SCALE GENOMIC DNA]</scope>
    <source>
        <strain evidence="1 2">TWF481</strain>
    </source>
</reference>
<evidence type="ECO:0000313" key="2">
    <source>
        <dbReference type="Proteomes" id="UP001370758"/>
    </source>
</evidence>
<name>A0AAV9VRZ4_9PEZI</name>
<gene>
    <name evidence="1" type="ORF">TWF481_002975</name>
</gene>
<proteinExistence type="predicted"/>
<comment type="caution">
    <text evidence="1">The sequence shown here is derived from an EMBL/GenBank/DDBJ whole genome shotgun (WGS) entry which is preliminary data.</text>
</comment>
<dbReference type="EMBL" id="JAVHJL010000012">
    <property type="protein sequence ID" value="KAK6495930.1"/>
    <property type="molecule type" value="Genomic_DNA"/>
</dbReference>
<dbReference type="AlphaFoldDB" id="A0AAV9VRZ4"/>
<protein>
    <submittedName>
        <fullName evidence="1">Uncharacterized protein</fullName>
    </submittedName>
</protein>
<evidence type="ECO:0000313" key="1">
    <source>
        <dbReference type="EMBL" id="KAK6495930.1"/>
    </source>
</evidence>
<accession>A0AAV9VRZ4</accession>